<proteinExistence type="inferred from homology"/>
<organism evidence="8">
    <name type="scientific">Kwoniella bestiolae CBS 10118</name>
    <dbReference type="NCBI Taxonomy" id="1296100"/>
    <lineage>
        <taxon>Eukaryota</taxon>
        <taxon>Fungi</taxon>
        <taxon>Dikarya</taxon>
        <taxon>Basidiomycota</taxon>
        <taxon>Agaricomycotina</taxon>
        <taxon>Tremellomycetes</taxon>
        <taxon>Tremellales</taxon>
        <taxon>Cryptococcaceae</taxon>
        <taxon>Kwoniella</taxon>
    </lineage>
</organism>
<name>A0A1B9G3X1_9TREE</name>
<protein>
    <submittedName>
        <fullName evidence="8">Flavonol synthase</fullName>
    </submittedName>
</protein>
<evidence type="ECO:0000256" key="3">
    <source>
        <dbReference type="ARBA" id="ARBA00023002"/>
    </source>
</evidence>
<evidence type="ECO:0000256" key="2">
    <source>
        <dbReference type="ARBA" id="ARBA00022723"/>
    </source>
</evidence>
<feature type="region of interest" description="Disordered" evidence="6">
    <location>
        <begin position="1"/>
        <end position="24"/>
    </location>
</feature>
<dbReference type="AlphaFoldDB" id="A0A1B9G3X1"/>
<evidence type="ECO:0000259" key="7">
    <source>
        <dbReference type="PROSITE" id="PS51471"/>
    </source>
</evidence>
<feature type="domain" description="Fe2OG dioxygenase" evidence="7">
    <location>
        <begin position="209"/>
        <end position="313"/>
    </location>
</feature>
<comment type="similarity">
    <text evidence="1 5">Belongs to the iron/ascorbate-dependent oxidoreductase family.</text>
</comment>
<keyword evidence="2 5" id="KW-0479">Metal-binding</keyword>
<evidence type="ECO:0000256" key="4">
    <source>
        <dbReference type="ARBA" id="ARBA00023004"/>
    </source>
</evidence>
<dbReference type="InterPro" id="IPR027443">
    <property type="entry name" value="IPNS-like_sf"/>
</dbReference>
<dbReference type="InterPro" id="IPR005123">
    <property type="entry name" value="Oxoglu/Fe-dep_dioxygenase_dom"/>
</dbReference>
<dbReference type="PANTHER" id="PTHR10209:SF172">
    <property type="entry name" value="FE2OG DIOXYGENASE DOMAIN-CONTAINING PROTEIN"/>
    <property type="match status" value="1"/>
</dbReference>
<dbReference type="EMBL" id="KI894021">
    <property type="protein sequence ID" value="OCF25692.1"/>
    <property type="molecule type" value="Genomic_DNA"/>
</dbReference>
<dbReference type="VEuPathDB" id="FungiDB:I302_05516"/>
<reference evidence="8" key="1">
    <citation type="submission" date="2013-07" db="EMBL/GenBank/DDBJ databases">
        <title>The Genome Sequence of Cryptococcus bestiolae CBS10118.</title>
        <authorList>
            <consortium name="The Broad Institute Genome Sequencing Platform"/>
            <person name="Cuomo C."/>
            <person name="Litvintseva A."/>
            <person name="Chen Y."/>
            <person name="Heitman J."/>
            <person name="Sun S."/>
            <person name="Springer D."/>
            <person name="Dromer F."/>
            <person name="Young S.K."/>
            <person name="Zeng Q."/>
            <person name="Gargeya S."/>
            <person name="Fitzgerald M."/>
            <person name="Abouelleil A."/>
            <person name="Alvarado L."/>
            <person name="Berlin A.M."/>
            <person name="Chapman S.B."/>
            <person name="Dewar J."/>
            <person name="Goldberg J."/>
            <person name="Griggs A."/>
            <person name="Gujja S."/>
            <person name="Hansen M."/>
            <person name="Howarth C."/>
            <person name="Imamovic A."/>
            <person name="Larimer J."/>
            <person name="McCowan C."/>
            <person name="Murphy C."/>
            <person name="Pearson M."/>
            <person name="Priest M."/>
            <person name="Roberts A."/>
            <person name="Saif S."/>
            <person name="Shea T."/>
            <person name="Sykes S."/>
            <person name="Wortman J."/>
            <person name="Nusbaum C."/>
            <person name="Birren B."/>
        </authorList>
    </citation>
    <scope>NUCLEOTIDE SEQUENCE [LARGE SCALE GENOMIC DNA]</scope>
    <source>
        <strain evidence="8">CBS 10118</strain>
    </source>
</reference>
<dbReference type="GO" id="GO:0016491">
    <property type="term" value="F:oxidoreductase activity"/>
    <property type="evidence" value="ECO:0007669"/>
    <property type="project" value="UniProtKB-KW"/>
</dbReference>
<dbReference type="STRING" id="1296100.A0A1B9G3X1"/>
<dbReference type="InterPro" id="IPR044861">
    <property type="entry name" value="IPNS-like_FE2OG_OXY"/>
</dbReference>
<evidence type="ECO:0000313" key="8">
    <source>
        <dbReference type="EMBL" id="OCF25692.1"/>
    </source>
</evidence>
<gene>
    <name evidence="8" type="ORF">I302_05516</name>
</gene>
<sequence>MSRSTPVYNPPDPNAPGKPHVPDWFPPPATKADLDFAKLRTIDLSIMDSGDETAIKELVAMTKQAILEDGFLFIERYGVSLEQLHRQFSLAQYCLYNISEEDQQRLLFNPDVSGKWAGYKHPWGFKAKKKVYDGITQFNWYSEQWNDCDKIPKVILPFMDEIVAFNEFLEQSVNRRILALFSKVLELPDDYLWDNVQSHEGSPTGEGYYRHALFKPFSQEAEKLSKGLRFHGHCDYGTTTLLFSVPVTQLQIWGNDEQWRYVPYKPGSIVINIGETLEIVSGGHFKATRHRVFKPPADQHDFERLSIVQFNSSIGDLRMGPCMDSPLIQREGFPDYQGAFREFQKARANGLSVPTNAEWREIQIAQTTNTTDVSRNVLGQDWIMHEGKLMNKREFHGVTVILPV</sequence>
<keyword evidence="3 5" id="KW-0560">Oxidoreductase</keyword>
<accession>A0A1B9G3X1</accession>
<evidence type="ECO:0000256" key="6">
    <source>
        <dbReference type="SAM" id="MobiDB-lite"/>
    </source>
</evidence>
<dbReference type="Gene3D" id="2.60.120.330">
    <property type="entry name" value="B-lactam Antibiotic, Isopenicillin N Synthase, Chain"/>
    <property type="match status" value="1"/>
</dbReference>
<dbReference type="GO" id="GO:0046872">
    <property type="term" value="F:metal ion binding"/>
    <property type="evidence" value="ECO:0007669"/>
    <property type="project" value="UniProtKB-KW"/>
</dbReference>
<evidence type="ECO:0000256" key="1">
    <source>
        <dbReference type="ARBA" id="ARBA00008056"/>
    </source>
</evidence>
<dbReference type="SUPFAM" id="SSF51197">
    <property type="entry name" value="Clavaminate synthase-like"/>
    <property type="match status" value="1"/>
</dbReference>
<dbReference type="PANTHER" id="PTHR10209">
    <property type="entry name" value="OXIDOREDUCTASE, 2OG-FE II OXYGENASE FAMILY PROTEIN"/>
    <property type="match status" value="1"/>
</dbReference>
<reference evidence="8" key="2">
    <citation type="submission" date="2014-01" db="EMBL/GenBank/DDBJ databases">
        <title>Evolution of pathogenesis and genome organization in the Tremellales.</title>
        <authorList>
            <person name="Cuomo C."/>
            <person name="Litvintseva A."/>
            <person name="Heitman J."/>
            <person name="Chen Y."/>
            <person name="Sun S."/>
            <person name="Springer D."/>
            <person name="Dromer F."/>
            <person name="Young S."/>
            <person name="Zeng Q."/>
            <person name="Chapman S."/>
            <person name="Gujja S."/>
            <person name="Saif S."/>
            <person name="Birren B."/>
        </authorList>
    </citation>
    <scope>NUCLEOTIDE SEQUENCE</scope>
    <source>
        <strain evidence="8">CBS 10118</strain>
    </source>
</reference>
<evidence type="ECO:0000256" key="5">
    <source>
        <dbReference type="RuleBase" id="RU003682"/>
    </source>
</evidence>
<keyword evidence="4 5" id="KW-0408">Iron</keyword>
<dbReference type="OrthoDB" id="406156at2759"/>
<dbReference type="PROSITE" id="PS51471">
    <property type="entry name" value="FE2OG_OXY"/>
    <property type="match status" value="1"/>
</dbReference>
<dbReference type="Pfam" id="PF03171">
    <property type="entry name" value="2OG-FeII_Oxy"/>
    <property type="match status" value="1"/>
</dbReference>